<keyword evidence="1" id="KW-0472">Membrane</keyword>
<evidence type="ECO:0000313" key="2">
    <source>
        <dbReference type="EMBL" id="AKL94187.1"/>
    </source>
</evidence>
<dbReference type="EMBL" id="CP009687">
    <property type="protein sequence ID" value="AKL94187.1"/>
    <property type="molecule type" value="Genomic_DNA"/>
</dbReference>
<feature type="transmembrane region" description="Helical" evidence="1">
    <location>
        <begin position="413"/>
        <end position="439"/>
    </location>
</feature>
<proteinExistence type="predicted"/>
<dbReference type="STRING" id="84022.CACET_c06770"/>
<evidence type="ECO:0000313" key="3">
    <source>
        <dbReference type="Proteomes" id="UP000035704"/>
    </source>
</evidence>
<feature type="transmembrane region" description="Helical" evidence="1">
    <location>
        <begin position="371"/>
        <end position="392"/>
    </location>
</feature>
<reference evidence="2 3" key="1">
    <citation type="submission" date="2014-10" db="EMBL/GenBank/DDBJ databases">
        <title>Genome sequence of Clostridium aceticum DSM 1496.</title>
        <authorList>
            <person name="Poehlein A."/>
            <person name="Schiel-Bengelsdorf B."/>
            <person name="Gottschalk G."/>
            <person name="Duerre P."/>
            <person name="Daniel R."/>
        </authorList>
    </citation>
    <scope>NUCLEOTIDE SEQUENCE [LARGE SCALE GENOMIC DNA]</scope>
    <source>
        <strain evidence="2 3">DSM 1496</strain>
    </source>
</reference>
<keyword evidence="1" id="KW-1133">Transmembrane helix</keyword>
<gene>
    <name evidence="2" type="ORF">CACET_c06770</name>
</gene>
<name>A0A0G3W8F4_9CLOT</name>
<dbReference type="RefSeq" id="WP_052661192.1">
    <property type="nucleotide sequence ID" value="NZ_CP009687.1"/>
</dbReference>
<feature type="transmembrane region" description="Helical" evidence="1">
    <location>
        <begin position="326"/>
        <end position="345"/>
    </location>
</feature>
<dbReference type="InterPro" id="IPR025291">
    <property type="entry name" value="DUF4153"/>
</dbReference>
<dbReference type="Proteomes" id="UP000035704">
    <property type="component" value="Chromosome"/>
</dbReference>
<dbReference type="AlphaFoldDB" id="A0A0G3W8F4"/>
<dbReference type="PATRIC" id="fig|84022.6.peg.686"/>
<sequence length="657" mass="76136">MAKKVQGIIIKNGKVLTVEGMNQVGRMEHFFIWGEVKDSEKEIEAMQRVLEEQLNLKQGIAFQFEEEINKGTKTFVVDVQEEEIDLENSLEKVNCFRNYFKPMALSWIELSDLWAFRELEISYIKLLLKEAIKKEYEAPWIDIIKNTYFNHPRGKAYLKKLYVENKRNKTDAEESLANKGIVMAMALGLGILFDYFFVGAPIGISGLIFSMAILIVSICGMNQPRRLNKKLGFIFLIPIILLSLSFGIYNNDVLKTINVIAIPFLIASYLITIRYENVKEINLSFGRNVLDRVFVKVHGILPRFFIFGKEIKRDRKKLKENPNQKNIIRGLLISIPLLVVVLLLLTSADMMFKYYIDNIARLFSKLNTMSMLRHTFVISIITLYLFGFLWSFKYDEISYKSKGTSLIKASWEPVTIITIIFVINIAYLLFTIIQFSYLYGGGLQALPEGLSYAEYARKGFFELVLVTLINFSILLLSINLTKKDYKKVNTIANFSYSLLILFTLNMVVSANYKMYLYEKAFGFTRLRIFVQAFMFLIGILLIILLLGIWINKTPIFQYAVIATLVVYIGLNFINVDGLIAKGNILRYEETGIIDINYIKQLSYDAIPQMAKLLEVEDPFIRNNIKDHIQDEKERLDKNDVHWYGFNYYKSKLLRSNF</sequence>
<organism evidence="2 3">
    <name type="scientific">Clostridium aceticum</name>
    <dbReference type="NCBI Taxonomy" id="84022"/>
    <lineage>
        <taxon>Bacteria</taxon>
        <taxon>Bacillati</taxon>
        <taxon>Bacillota</taxon>
        <taxon>Clostridia</taxon>
        <taxon>Eubacteriales</taxon>
        <taxon>Clostridiaceae</taxon>
        <taxon>Clostridium</taxon>
    </lineage>
</organism>
<dbReference type="OrthoDB" id="9767931at2"/>
<feature type="transmembrane region" description="Helical" evidence="1">
    <location>
        <begin position="528"/>
        <end position="548"/>
    </location>
</feature>
<accession>A0A0G3W8F4</accession>
<feature type="transmembrane region" description="Helical" evidence="1">
    <location>
        <begin position="176"/>
        <end position="196"/>
    </location>
</feature>
<feature type="transmembrane region" description="Helical" evidence="1">
    <location>
        <begin position="231"/>
        <end position="250"/>
    </location>
</feature>
<feature type="transmembrane region" description="Helical" evidence="1">
    <location>
        <begin position="256"/>
        <end position="275"/>
    </location>
</feature>
<evidence type="ECO:0000256" key="1">
    <source>
        <dbReference type="SAM" id="Phobius"/>
    </source>
</evidence>
<feature type="transmembrane region" description="Helical" evidence="1">
    <location>
        <begin position="555"/>
        <end position="573"/>
    </location>
</feature>
<dbReference type="Pfam" id="PF13687">
    <property type="entry name" value="DUF4153"/>
    <property type="match status" value="1"/>
</dbReference>
<dbReference type="KEGG" id="cace:CACET_c06770"/>
<feature type="transmembrane region" description="Helical" evidence="1">
    <location>
        <begin position="459"/>
        <end position="478"/>
    </location>
</feature>
<protein>
    <submittedName>
        <fullName evidence="2">Uncharacterized protein</fullName>
    </submittedName>
</protein>
<feature type="transmembrane region" description="Helical" evidence="1">
    <location>
        <begin position="490"/>
        <end position="508"/>
    </location>
</feature>
<feature type="transmembrane region" description="Helical" evidence="1">
    <location>
        <begin position="202"/>
        <end position="219"/>
    </location>
</feature>
<keyword evidence="1" id="KW-0812">Transmembrane</keyword>
<keyword evidence="3" id="KW-1185">Reference proteome</keyword>